<dbReference type="PROSITE" id="PS50181">
    <property type="entry name" value="FBOX"/>
    <property type="match status" value="1"/>
</dbReference>
<dbReference type="Proteomes" id="UP000800096">
    <property type="component" value="Unassembled WGS sequence"/>
</dbReference>
<evidence type="ECO:0000259" key="1">
    <source>
        <dbReference type="PROSITE" id="PS50181"/>
    </source>
</evidence>
<dbReference type="OrthoDB" id="5279008at2759"/>
<reference evidence="2" key="1">
    <citation type="journal article" date="2020" name="Stud. Mycol.">
        <title>101 Dothideomycetes genomes: a test case for predicting lifestyles and emergence of pathogens.</title>
        <authorList>
            <person name="Haridas S."/>
            <person name="Albert R."/>
            <person name="Binder M."/>
            <person name="Bloem J."/>
            <person name="Labutti K."/>
            <person name="Salamov A."/>
            <person name="Andreopoulos B."/>
            <person name="Baker S."/>
            <person name="Barry K."/>
            <person name="Bills G."/>
            <person name="Bluhm B."/>
            <person name="Cannon C."/>
            <person name="Castanera R."/>
            <person name="Culley D."/>
            <person name="Daum C."/>
            <person name="Ezra D."/>
            <person name="Gonzalez J."/>
            <person name="Henrissat B."/>
            <person name="Kuo A."/>
            <person name="Liang C."/>
            <person name="Lipzen A."/>
            <person name="Lutzoni F."/>
            <person name="Magnuson J."/>
            <person name="Mondo S."/>
            <person name="Nolan M."/>
            <person name="Ohm R."/>
            <person name="Pangilinan J."/>
            <person name="Park H.-J."/>
            <person name="Ramirez L."/>
            <person name="Alfaro M."/>
            <person name="Sun H."/>
            <person name="Tritt A."/>
            <person name="Yoshinaga Y."/>
            <person name="Zwiers L.-H."/>
            <person name="Turgeon B."/>
            <person name="Goodwin S."/>
            <person name="Spatafora J."/>
            <person name="Crous P."/>
            <person name="Grigoriev I."/>
        </authorList>
    </citation>
    <scope>NUCLEOTIDE SEQUENCE</scope>
    <source>
        <strain evidence="2">HMLAC05119</strain>
    </source>
</reference>
<dbReference type="InterPro" id="IPR001810">
    <property type="entry name" value="F-box_dom"/>
</dbReference>
<organism evidence="2 3">
    <name type="scientific">Ampelomyces quisqualis</name>
    <name type="common">Powdery mildew agent</name>
    <dbReference type="NCBI Taxonomy" id="50730"/>
    <lineage>
        <taxon>Eukaryota</taxon>
        <taxon>Fungi</taxon>
        <taxon>Dikarya</taxon>
        <taxon>Ascomycota</taxon>
        <taxon>Pezizomycotina</taxon>
        <taxon>Dothideomycetes</taxon>
        <taxon>Pleosporomycetidae</taxon>
        <taxon>Pleosporales</taxon>
        <taxon>Pleosporineae</taxon>
        <taxon>Phaeosphaeriaceae</taxon>
        <taxon>Ampelomyces</taxon>
    </lineage>
</organism>
<protein>
    <recommendedName>
        <fullName evidence="1">F-box domain-containing protein</fullName>
    </recommendedName>
</protein>
<evidence type="ECO:0000313" key="2">
    <source>
        <dbReference type="EMBL" id="KAF1919202.1"/>
    </source>
</evidence>
<dbReference type="Gene3D" id="3.80.10.10">
    <property type="entry name" value="Ribonuclease Inhibitor"/>
    <property type="match status" value="1"/>
</dbReference>
<dbReference type="InterPro" id="IPR032675">
    <property type="entry name" value="LRR_dom_sf"/>
</dbReference>
<keyword evidence="3" id="KW-1185">Reference proteome</keyword>
<gene>
    <name evidence="2" type="ORF">BDU57DRAFT_133289</name>
</gene>
<proteinExistence type="predicted"/>
<feature type="domain" description="F-box" evidence="1">
    <location>
        <begin position="2"/>
        <end position="46"/>
    </location>
</feature>
<sequence>MTAPIERLPVEVFDTVVSDLELDDYRHLRLSSQRLYSLTLSTFAKLYLSQVSTTLGSPSLHRLVAVSKHGHFRHAVAKLNIKLLTYPDYLTLAAIQRAGIYPPPKRFRTISGIKNVDVEGESTLYNDLVGWNHPRCITDRLTLALKGLRNLKSICIRALHAEPIGWRWTDIPDHDQKFRRACFDAVLESITKSGIQLEEFSMAKKKKNMNKFRKGMELWCSKDLQFSEQMQTSLQHSFKHLQSLTLSLVTVRRSKPGWETGAVQFIACAANLKHLALSLDRSVHISRNSAHFIHSLATSSRHPALESFQLVNCSVYQTDMEQFATAHAETLSTMTLTRVRMTTGSWTSFWSSLKTIPKLRWLRFGSLEGTFNDSSFWPANRARAKITLETASSGRQMNDLLDELVAGYKPTSETPF</sequence>
<dbReference type="EMBL" id="ML979133">
    <property type="protein sequence ID" value="KAF1919202.1"/>
    <property type="molecule type" value="Genomic_DNA"/>
</dbReference>
<name>A0A6A5QUV8_AMPQU</name>
<dbReference type="SUPFAM" id="SSF52047">
    <property type="entry name" value="RNI-like"/>
    <property type="match status" value="1"/>
</dbReference>
<dbReference type="AlphaFoldDB" id="A0A6A5QUV8"/>
<evidence type="ECO:0000313" key="3">
    <source>
        <dbReference type="Proteomes" id="UP000800096"/>
    </source>
</evidence>
<accession>A0A6A5QUV8</accession>